<protein>
    <submittedName>
        <fullName evidence="2">Uncharacterized protein</fullName>
    </submittedName>
</protein>
<dbReference type="Proteomes" id="UP000886885">
    <property type="component" value="Chromosome 9D"/>
</dbReference>
<proteinExistence type="predicted"/>
<dbReference type="AlphaFoldDB" id="A0A8X7Z1I0"/>
<feature type="compositionally biased region" description="Polar residues" evidence="1">
    <location>
        <begin position="31"/>
        <end position="46"/>
    </location>
</feature>
<name>A0A8X7Z1I0_POPTO</name>
<organism evidence="2 3">
    <name type="scientific">Populus tomentosa</name>
    <name type="common">Chinese white poplar</name>
    <dbReference type="NCBI Taxonomy" id="118781"/>
    <lineage>
        <taxon>Eukaryota</taxon>
        <taxon>Viridiplantae</taxon>
        <taxon>Streptophyta</taxon>
        <taxon>Embryophyta</taxon>
        <taxon>Tracheophyta</taxon>
        <taxon>Spermatophyta</taxon>
        <taxon>Magnoliopsida</taxon>
        <taxon>eudicotyledons</taxon>
        <taxon>Gunneridae</taxon>
        <taxon>Pentapetalae</taxon>
        <taxon>rosids</taxon>
        <taxon>fabids</taxon>
        <taxon>Malpighiales</taxon>
        <taxon>Salicaceae</taxon>
        <taxon>Saliceae</taxon>
        <taxon>Populus</taxon>
    </lineage>
</organism>
<reference evidence="2" key="1">
    <citation type="journal article" date="2020" name="bioRxiv">
        <title>Hybrid origin of Populus tomentosa Carr. identified through genome sequencing and phylogenomic analysis.</title>
        <authorList>
            <person name="An X."/>
            <person name="Gao K."/>
            <person name="Chen Z."/>
            <person name="Li J."/>
            <person name="Yang X."/>
            <person name="Yang X."/>
            <person name="Zhou J."/>
            <person name="Guo T."/>
            <person name="Zhao T."/>
            <person name="Huang S."/>
            <person name="Miao D."/>
            <person name="Khan W.U."/>
            <person name="Rao P."/>
            <person name="Ye M."/>
            <person name="Lei B."/>
            <person name="Liao W."/>
            <person name="Wang J."/>
            <person name="Ji L."/>
            <person name="Li Y."/>
            <person name="Guo B."/>
            <person name="Mustafa N.S."/>
            <person name="Li S."/>
            <person name="Yun Q."/>
            <person name="Keller S.R."/>
            <person name="Mao J."/>
            <person name="Zhang R."/>
            <person name="Strauss S.H."/>
        </authorList>
    </citation>
    <scope>NUCLEOTIDE SEQUENCE</scope>
    <source>
        <strain evidence="2">GM15</strain>
        <tissue evidence="2">Leaf</tissue>
    </source>
</reference>
<sequence>MAADLHDRDSLFLPSQYNLAEVNTILAVDNKPTNQNGSTSLASSDFGSALSSPTESELGSTESESDQDDDYIAELTRQMAHHMLQDDDHERHEKTWSVAGWPRSTAWSELGSSQEEETVVVNKFEKFKIKEEEEIHKYANNEGCLSTSLKTHSVPSTVREPGISPADQFQSKQALIENQIKVIQFCKLKNSEQIMKQQESLNGAKRSNWHKQNDPRRQVKQFQSKGRARGGQFTSHHGQKLSWANLQQQHRTGSEMRAVFLGDSCPRSRSGGGTGVFLPRGIGNTSGSQKKPGCSTVLIPARVVQALKLHFDKMGVASRSNGALLPIQHDASSGDVRCGLQLPQKKSQTPAMPAVNSHQGTGLPQEWPY</sequence>
<evidence type="ECO:0000313" key="2">
    <source>
        <dbReference type="EMBL" id="KAG6760901.1"/>
    </source>
</evidence>
<comment type="caution">
    <text evidence="2">The sequence shown here is derived from an EMBL/GenBank/DDBJ whole genome shotgun (WGS) entry which is preliminary data.</text>
</comment>
<feature type="region of interest" description="Disordered" evidence="1">
    <location>
        <begin position="199"/>
        <end position="239"/>
    </location>
</feature>
<gene>
    <name evidence="2" type="ORF">POTOM_034089</name>
</gene>
<dbReference type="OrthoDB" id="1709562at2759"/>
<feature type="compositionally biased region" description="Polar residues" evidence="1">
    <location>
        <begin position="344"/>
        <end position="362"/>
    </location>
</feature>
<feature type="region of interest" description="Disordered" evidence="1">
    <location>
        <begin position="344"/>
        <end position="369"/>
    </location>
</feature>
<keyword evidence="3" id="KW-1185">Reference proteome</keyword>
<dbReference type="PANTHER" id="PTHR33356:SF16">
    <property type="entry name" value="G PATCH DOMAIN PROTEIN"/>
    <property type="match status" value="1"/>
</dbReference>
<evidence type="ECO:0000256" key="1">
    <source>
        <dbReference type="SAM" id="MobiDB-lite"/>
    </source>
</evidence>
<dbReference type="EMBL" id="JAAWWB010000018">
    <property type="protein sequence ID" value="KAG6760901.1"/>
    <property type="molecule type" value="Genomic_DNA"/>
</dbReference>
<dbReference type="PANTHER" id="PTHR33356">
    <property type="entry name" value="TIP41-LIKE PROTEIN"/>
    <property type="match status" value="1"/>
</dbReference>
<accession>A0A8X7Z1I0</accession>
<evidence type="ECO:0000313" key="3">
    <source>
        <dbReference type="Proteomes" id="UP000886885"/>
    </source>
</evidence>
<feature type="compositionally biased region" description="Low complexity" evidence="1">
    <location>
        <begin position="50"/>
        <end position="62"/>
    </location>
</feature>
<feature type="region of interest" description="Disordered" evidence="1">
    <location>
        <begin position="30"/>
        <end position="68"/>
    </location>
</feature>